<protein>
    <submittedName>
        <fullName evidence="10">Type IV leader peptidase family protein</fullName>
    </submittedName>
</protein>
<comment type="similarity">
    <text evidence="2">Belongs to the peptidase A24 family.</text>
</comment>
<dbReference type="PANTHER" id="PTHR30487:SF0">
    <property type="entry name" value="PREPILIN LEADER PEPTIDASE_N-METHYLTRANSFERASE-RELATED"/>
    <property type="match status" value="1"/>
</dbReference>
<feature type="domain" description="Prepilin type IV endopeptidase peptidase" evidence="8">
    <location>
        <begin position="107"/>
        <end position="206"/>
    </location>
</feature>
<dbReference type="PATRIC" id="fig|1618648.3.peg.595"/>
<dbReference type="EMBL" id="LCIT01000008">
    <property type="protein sequence ID" value="KKT62942.1"/>
    <property type="molecule type" value="Genomic_DNA"/>
</dbReference>
<evidence type="ECO:0000256" key="6">
    <source>
        <dbReference type="ARBA" id="ARBA00023136"/>
    </source>
</evidence>
<evidence type="ECO:0000259" key="8">
    <source>
        <dbReference type="Pfam" id="PF01478"/>
    </source>
</evidence>
<dbReference type="InterPro" id="IPR050882">
    <property type="entry name" value="Prepilin_peptidase/N-MTase"/>
</dbReference>
<keyword evidence="4 7" id="KW-0812">Transmembrane</keyword>
<name>A0A0G1L2U7_9BACT</name>
<evidence type="ECO:0000256" key="2">
    <source>
        <dbReference type="ARBA" id="ARBA00005801"/>
    </source>
</evidence>
<evidence type="ECO:0000256" key="4">
    <source>
        <dbReference type="ARBA" id="ARBA00022692"/>
    </source>
</evidence>
<feature type="transmembrane region" description="Helical" evidence="7">
    <location>
        <begin position="145"/>
        <end position="163"/>
    </location>
</feature>
<keyword evidence="3" id="KW-1003">Cell membrane</keyword>
<dbReference type="Proteomes" id="UP000033945">
    <property type="component" value="Unassembled WGS sequence"/>
</dbReference>
<dbReference type="AlphaFoldDB" id="A0A0G1L2U7"/>
<keyword evidence="5 7" id="KW-1133">Transmembrane helix</keyword>
<dbReference type="GO" id="GO:0004190">
    <property type="term" value="F:aspartic-type endopeptidase activity"/>
    <property type="evidence" value="ECO:0007669"/>
    <property type="project" value="InterPro"/>
</dbReference>
<evidence type="ECO:0000313" key="10">
    <source>
        <dbReference type="EMBL" id="KKT62942.1"/>
    </source>
</evidence>
<feature type="transmembrane region" description="Helical" evidence="7">
    <location>
        <begin position="6"/>
        <end position="25"/>
    </location>
</feature>
<evidence type="ECO:0000313" key="11">
    <source>
        <dbReference type="Proteomes" id="UP000033945"/>
    </source>
</evidence>
<dbReference type="Gene3D" id="1.20.120.1220">
    <property type="match status" value="1"/>
</dbReference>
<feature type="transmembrane region" description="Helical" evidence="7">
    <location>
        <begin position="223"/>
        <end position="240"/>
    </location>
</feature>
<dbReference type="InterPro" id="IPR010627">
    <property type="entry name" value="Prepilin_pept_A24_N"/>
</dbReference>
<feature type="domain" description="Prepilin peptidase A24 N-terminal" evidence="9">
    <location>
        <begin position="12"/>
        <end position="93"/>
    </location>
</feature>
<reference evidence="10 11" key="1">
    <citation type="journal article" date="2015" name="Nature">
        <title>rRNA introns, odd ribosomes, and small enigmatic genomes across a large radiation of phyla.</title>
        <authorList>
            <person name="Brown C.T."/>
            <person name="Hug L.A."/>
            <person name="Thomas B.C."/>
            <person name="Sharon I."/>
            <person name="Castelle C.J."/>
            <person name="Singh A."/>
            <person name="Wilkins M.J."/>
            <person name="Williams K.H."/>
            <person name="Banfield J.F."/>
        </authorList>
    </citation>
    <scope>NUCLEOTIDE SEQUENCE [LARGE SCALE GENOMIC DNA]</scope>
</reference>
<dbReference type="InterPro" id="IPR000045">
    <property type="entry name" value="Prepilin_IV_endopep_pep"/>
</dbReference>
<organism evidence="10 11">
    <name type="scientific">Candidatus Giovannonibacteria bacterium GW2011_GWA2_44_26</name>
    <dbReference type="NCBI Taxonomy" id="1618648"/>
    <lineage>
        <taxon>Bacteria</taxon>
        <taxon>Candidatus Giovannoniibacteriota</taxon>
    </lineage>
</organism>
<evidence type="ECO:0000256" key="5">
    <source>
        <dbReference type="ARBA" id="ARBA00022989"/>
    </source>
</evidence>
<feature type="transmembrane region" description="Helical" evidence="7">
    <location>
        <begin position="192"/>
        <end position="211"/>
    </location>
</feature>
<gene>
    <name evidence="10" type="ORF">UW55_C0008G0023</name>
</gene>
<evidence type="ECO:0000256" key="7">
    <source>
        <dbReference type="SAM" id="Phobius"/>
    </source>
</evidence>
<dbReference type="Pfam" id="PF06750">
    <property type="entry name" value="A24_N_bact"/>
    <property type="match status" value="1"/>
</dbReference>
<sequence length="249" mass="28635">MEGLFYFFIFALGTIVGSFFNVVLLRKNTGESIVKNSSRCFSCGKKLGPLEMIPVFSFLWQKGRCRHCGSKISLQYPAVELLTGLLAFMVYFKTGVSFWWLFYFSALGALLLTALYDLRTKIIDRHLLYIFGLFASVEFLLRKNFFSDLISSFFITLFFYLIWRFSGGRWMGRGDADLAFFLALFLGWPQNLFMIFLAFWLGGILGAYLLIFKSLRWGLKSEIPFGPVLALAVFLVWRFSDFSAAFSLL</sequence>
<feature type="transmembrane region" description="Helical" evidence="7">
    <location>
        <begin position="74"/>
        <end position="92"/>
    </location>
</feature>
<keyword evidence="6 7" id="KW-0472">Membrane</keyword>
<accession>A0A0G1L2U7</accession>
<dbReference type="GO" id="GO:0006465">
    <property type="term" value="P:signal peptide processing"/>
    <property type="evidence" value="ECO:0007669"/>
    <property type="project" value="TreeGrafter"/>
</dbReference>
<feature type="transmembrane region" description="Helical" evidence="7">
    <location>
        <begin position="98"/>
        <end position="118"/>
    </location>
</feature>
<evidence type="ECO:0000256" key="1">
    <source>
        <dbReference type="ARBA" id="ARBA00004651"/>
    </source>
</evidence>
<dbReference type="GO" id="GO:0005886">
    <property type="term" value="C:plasma membrane"/>
    <property type="evidence" value="ECO:0007669"/>
    <property type="project" value="UniProtKB-SubCell"/>
</dbReference>
<evidence type="ECO:0000259" key="9">
    <source>
        <dbReference type="Pfam" id="PF06750"/>
    </source>
</evidence>
<dbReference type="PANTHER" id="PTHR30487">
    <property type="entry name" value="TYPE 4 PREPILIN-LIKE PROTEINS LEADER PEPTIDE-PROCESSING ENZYME"/>
    <property type="match status" value="1"/>
</dbReference>
<comment type="subcellular location">
    <subcellularLocation>
        <location evidence="1">Cell membrane</location>
        <topology evidence="1">Multi-pass membrane protein</topology>
    </subcellularLocation>
</comment>
<dbReference type="Pfam" id="PF01478">
    <property type="entry name" value="Peptidase_A24"/>
    <property type="match status" value="1"/>
</dbReference>
<comment type="caution">
    <text evidence="10">The sequence shown here is derived from an EMBL/GenBank/DDBJ whole genome shotgun (WGS) entry which is preliminary data.</text>
</comment>
<evidence type="ECO:0000256" key="3">
    <source>
        <dbReference type="ARBA" id="ARBA00022475"/>
    </source>
</evidence>
<proteinExistence type="inferred from homology"/>